<dbReference type="RefSeq" id="WP_221424906.1">
    <property type="nucleotide sequence ID" value="NZ_CP081295.1"/>
</dbReference>
<evidence type="ECO:0008006" key="3">
    <source>
        <dbReference type="Google" id="ProtNLM"/>
    </source>
</evidence>
<keyword evidence="2" id="KW-1185">Reference proteome</keyword>
<proteinExistence type="predicted"/>
<dbReference type="EMBL" id="CP081295">
    <property type="protein sequence ID" value="QZD89423.1"/>
    <property type="molecule type" value="Genomic_DNA"/>
</dbReference>
<organism evidence="1 2">
    <name type="scientific">Qipengyuania aurantiaca</name>
    <dbReference type="NCBI Taxonomy" id="2867233"/>
    <lineage>
        <taxon>Bacteria</taxon>
        <taxon>Pseudomonadati</taxon>
        <taxon>Pseudomonadota</taxon>
        <taxon>Alphaproteobacteria</taxon>
        <taxon>Sphingomonadales</taxon>
        <taxon>Erythrobacteraceae</taxon>
        <taxon>Qipengyuania</taxon>
    </lineage>
</organism>
<accession>A0ABX8ZK84</accession>
<evidence type="ECO:0000313" key="1">
    <source>
        <dbReference type="EMBL" id="QZD89423.1"/>
    </source>
</evidence>
<protein>
    <recommendedName>
        <fullName evidence="3">Apea-like HEPN domain-containing protein</fullName>
    </recommendedName>
</protein>
<sequence length="387" mass="45340">MMAPTLSKGRIQKDIIAKLSEYKFVEKFEGSSIYEINDQQFDHIATVVDTAAKLRKAFKVMPNAVILSIVSTFDALISDIAKQALLYRPERITNSQRSYSASEIFKASSFAEFLNYAVENEVEKILWDSHQEQIKKFESLFGFSITEHYPQWGEFIEVFERRNLIAHGVKVTNATYQKNCKAASCPKDSMLKIGENVSLDSLYLRKSTDHLVYFLLVFIWNIWIRLDKSNFEEAYTALNAAAFQSIRDKRYTLASRLLEALVDWESEDRPERIRRMMVINLANAYRFLDEIEKSENALKRYDWENSSYEFQICERAVCGNVDGVCELMKKLSDEAKISRSDYKVWPVFHWVREKEKFRETYAEVFEEDFYVFESTKSKKVEDQVEDD</sequence>
<name>A0ABX8ZK84_9SPHN</name>
<reference evidence="1 2" key="1">
    <citation type="submission" date="2021-08" db="EMBL/GenBank/DDBJ databases">
        <title>Comparative Genomics Analysis of the Genus Qipengyuania Reveals Extensive Genetic Diversity and Metabolic Versatility, Including the Description of Fifteen Novel Species.</title>
        <authorList>
            <person name="Liu Y."/>
        </authorList>
    </citation>
    <scope>NUCLEOTIDE SEQUENCE [LARGE SCALE GENOMIC DNA]</scope>
    <source>
        <strain evidence="1 2">1NDH13</strain>
    </source>
</reference>
<evidence type="ECO:0000313" key="2">
    <source>
        <dbReference type="Proteomes" id="UP000824281"/>
    </source>
</evidence>
<gene>
    <name evidence="1" type="ORF">K3148_11465</name>
</gene>
<dbReference type="Proteomes" id="UP000824281">
    <property type="component" value="Chromosome"/>
</dbReference>